<dbReference type="RefSeq" id="XP_045291231.1">
    <property type="nucleotide sequence ID" value="XM_045427256.1"/>
</dbReference>
<protein>
    <submittedName>
        <fullName evidence="1">Uncharacterized protein</fullName>
    </submittedName>
</protein>
<dbReference type="InParanoid" id="C0NAR0"/>
<keyword evidence="2" id="KW-1185">Reference proteome</keyword>
<sequence>MTTYANKFLGKKAQDVNGKIRVSPTQVTLGKLWFSKAERFLKTVRGIELIFQRPMRLRRKQYAFLKLSQEARNQWNDQRAALVQGSLLPTTQRVSSTPSSCVLRSTSLATGYSGLRTPEVPLGARSQDIAANVTWLEPRTPCNYYSAISFLDKRGGIH</sequence>
<gene>
    <name evidence="1" type="ORF">HCBG_00206</name>
</gene>
<organism evidence="1 2">
    <name type="scientific">Ajellomyces capsulatus (strain G186AR / H82 / ATCC MYA-2454 / RMSCC 2432)</name>
    <name type="common">Darling's disease fungus</name>
    <name type="synonym">Histoplasma capsulatum</name>
    <dbReference type="NCBI Taxonomy" id="447093"/>
    <lineage>
        <taxon>Eukaryota</taxon>
        <taxon>Fungi</taxon>
        <taxon>Dikarya</taxon>
        <taxon>Ascomycota</taxon>
        <taxon>Pezizomycotina</taxon>
        <taxon>Eurotiomycetes</taxon>
        <taxon>Eurotiomycetidae</taxon>
        <taxon>Onygenales</taxon>
        <taxon>Ajellomycetaceae</taxon>
        <taxon>Histoplasma</taxon>
    </lineage>
</organism>
<dbReference type="Proteomes" id="UP000001631">
    <property type="component" value="Unassembled WGS sequence"/>
</dbReference>
<dbReference type="AlphaFoldDB" id="C0NAR0"/>
<reference evidence="1" key="1">
    <citation type="submission" date="2009-02" db="EMBL/GenBank/DDBJ databases">
        <title>The Genome Sequence of Ajellomyces capsulatus strain G186AR.</title>
        <authorList>
            <consortium name="The Broad Institute Genome Sequencing Platform"/>
            <person name="Champion M."/>
            <person name="Cuomo C."/>
            <person name="Ma L.-J."/>
            <person name="Henn M.R."/>
            <person name="Sil A."/>
            <person name="Goldman B."/>
            <person name="Young S.K."/>
            <person name="Kodira C.D."/>
            <person name="Zeng Q."/>
            <person name="Koehrsen M."/>
            <person name="Alvarado L."/>
            <person name="Berlin A."/>
            <person name="Borenstein D."/>
            <person name="Chen Z."/>
            <person name="Engels R."/>
            <person name="Freedman E."/>
            <person name="Gellesch M."/>
            <person name="Goldberg J."/>
            <person name="Griggs A."/>
            <person name="Gujja S."/>
            <person name="Heiman D."/>
            <person name="Hepburn T."/>
            <person name="Howarth C."/>
            <person name="Jen D."/>
            <person name="Larson L."/>
            <person name="Lewis B."/>
            <person name="Mehta T."/>
            <person name="Park D."/>
            <person name="Pearson M."/>
            <person name="Roberts A."/>
            <person name="Saif S."/>
            <person name="Shea T."/>
            <person name="Shenoy N."/>
            <person name="Sisk P."/>
            <person name="Stolte C."/>
            <person name="Sykes S."/>
            <person name="Walk T."/>
            <person name="White J."/>
            <person name="Yandava C."/>
            <person name="Klein B."/>
            <person name="McEwen J.G."/>
            <person name="Puccia R."/>
            <person name="Goldman G.H."/>
            <person name="Felipe M.S."/>
            <person name="Nino-Vega G."/>
            <person name="San-Blas G."/>
            <person name="Taylor J."/>
            <person name="Mendoza L."/>
            <person name="Galagan J."/>
            <person name="Nusbaum C."/>
            <person name="Birren B."/>
        </authorList>
    </citation>
    <scope>NUCLEOTIDE SEQUENCE</scope>
    <source>
        <strain evidence="1">G186AR</strain>
    </source>
</reference>
<evidence type="ECO:0000313" key="1">
    <source>
        <dbReference type="EMBL" id="EEH10751.1"/>
    </source>
</evidence>
<name>C0NAR0_AJECG</name>
<dbReference type="EMBL" id="GG663363">
    <property type="protein sequence ID" value="EEH10751.1"/>
    <property type="molecule type" value="Genomic_DNA"/>
</dbReference>
<dbReference type="HOGENOM" id="CLU_1668886_0_0_1"/>
<proteinExistence type="predicted"/>
<dbReference type="GeneID" id="69033223"/>
<accession>C0NAR0</accession>
<evidence type="ECO:0000313" key="2">
    <source>
        <dbReference type="Proteomes" id="UP000001631"/>
    </source>
</evidence>